<evidence type="ECO:0000256" key="9">
    <source>
        <dbReference type="ARBA" id="ARBA00022723"/>
    </source>
</evidence>
<dbReference type="STRING" id="1121476.SAMN02745751_01042"/>
<keyword evidence="19" id="KW-1185">Reference proteome</keyword>
<evidence type="ECO:0000256" key="11">
    <source>
        <dbReference type="ARBA" id="ARBA00023014"/>
    </source>
</evidence>
<evidence type="ECO:0000256" key="12">
    <source>
        <dbReference type="ARBA" id="ARBA00031213"/>
    </source>
</evidence>
<evidence type="ECO:0000256" key="4">
    <source>
        <dbReference type="ARBA" id="ARBA00022485"/>
    </source>
</evidence>
<evidence type="ECO:0000313" key="19">
    <source>
        <dbReference type="Proteomes" id="UP000184052"/>
    </source>
</evidence>
<feature type="domain" description="MTTase N-terminal" evidence="16">
    <location>
        <begin position="1"/>
        <end position="113"/>
    </location>
</feature>
<dbReference type="GO" id="GO:0051539">
    <property type="term" value="F:4 iron, 4 sulfur cluster binding"/>
    <property type="evidence" value="ECO:0007669"/>
    <property type="project" value="UniProtKB-KW"/>
</dbReference>
<dbReference type="PROSITE" id="PS51449">
    <property type="entry name" value="MTTASE_N"/>
    <property type="match status" value="1"/>
</dbReference>
<dbReference type="GO" id="GO:0035598">
    <property type="term" value="F:tRNA (N(6)-L-threonylcarbamoyladenosine(37)-C(2))-methylthiotransferase activity"/>
    <property type="evidence" value="ECO:0007669"/>
    <property type="project" value="UniProtKB-EC"/>
</dbReference>
<evidence type="ECO:0000256" key="14">
    <source>
        <dbReference type="ARBA" id="ARBA00061574"/>
    </source>
</evidence>
<dbReference type="RefSeq" id="WP_073048162.1">
    <property type="nucleotide sequence ID" value="NZ_FQZL01000006.1"/>
</dbReference>
<evidence type="ECO:0000256" key="2">
    <source>
        <dbReference type="ARBA" id="ARBA00002399"/>
    </source>
</evidence>
<dbReference type="Gene3D" id="3.80.30.20">
    <property type="entry name" value="tm_1862 like domain"/>
    <property type="match status" value="1"/>
</dbReference>
<dbReference type="SFLD" id="SFLDS00029">
    <property type="entry name" value="Radical_SAM"/>
    <property type="match status" value="1"/>
</dbReference>
<evidence type="ECO:0000256" key="7">
    <source>
        <dbReference type="ARBA" id="ARBA00022691"/>
    </source>
</evidence>
<dbReference type="Pfam" id="PF04055">
    <property type="entry name" value="Radical_SAM"/>
    <property type="match status" value="1"/>
</dbReference>
<dbReference type="EMBL" id="FQZL01000006">
    <property type="protein sequence ID" value="SHI76684.1"/>
    <property type="molecule type" value="Genomic_DNA"/>
</dbReference>
<evidence type="ECO:0000256" key="10">
    <source>
        <dbReference type="ARBA" id="ARBA00023004"/>
    </source>
</evidence>
<reference evidence="18 19" key="1">
    <citation type="submission" date="2016-11" db="EMBL/GenBank/DDBJ databases">
        <authorList>
            <person name="Jaros S."/>
            <person name="Januszkiewicz K."/>
            <person name="Wedrychowicz H."/>
        </authorList>
    </citation>
    <scope>NUCLEOTIDE SEQUENCE [LARGE SCALE GENOMIC DNA]</scope>
    <source>
        <strain evidence="18 19">DSM 17477</strain>
    </source>
</reference>
<dbReference type="PANTHER" id="PTHR11918">
    <property type="entry name" value="RADICAL SAM PROTEINS"/>
    <property type="match status" value="1"/>
</dbReference>
<dbReference type="AlphaFoldDB" id="A0A1M6DTW1"/>
<keyword evidence="7" id="KW-0949">S-adenosyl-L-methionine</keyword>
<dbReference type="InterPro" id="IPR006638">
    <property type="entry name" value="Elp3/MiaA/NifB-like_rSAM"/>
</dbReference>
<proteinExistence type="inferred from homology"/>
<accession>A0A1M6DTW1</accession>
<evidence type="ECO:0000259" key="16">
    <source>
        <dbReference type="PROSITE" id="PS51449"/>
    </source>
</evidence>
<gene>
    <name evidence="18" type="ORF">SAMN02745751_01042</name>
</gene>
<evidence type="ECO:0000256" key="15">
    <source>
        <dbReference type="ARBA" id="ARBA00069898"/>
    </source>
</evidence>
<keyword evidence="4" id="KW-0004">4Fe-4S</keyword>
<keyword evidence="6 18" id="KW-0808">Transferase</keyword>
<comment type="catalytic activity">
    <reaction evidence="13">
        <text>N(6)-L-threonylcarbamoyladenosine(37) in tRNA + (sulfur carrier)-SH + AH2 + 2 S-adenosyl-L-methionine = 2-methylsulfanyl-N(6)-L-threonylcarbamoyladenosine(37) in tRNA + (sulfur carrier)-H + 5'-deoxyadenosine + L-methionine + A + S-adenosyl-L-homocysteine + 2 H(+)</text>
        <dbReference type="Rhea" id="RHEA:37075"/>
        <dbReference type="Rhea" id="RHEA-COMP:10163"/>
        <dbReference type="Rhea" id="RHEA-COMP:11092"/>
        <dbReference type="Rhea" id="RHEA-COMP:14737"/>
        <dbReference type="Rhea" id="RHEA-COMP:14739"/>
        <dbReference type="ChEBI" id="CHEBI:13193"/>
        <dbReference type="ChEBI" id="CHEBI:15378"/>
        <dbReference type="ChEBI" id="CHEBI:17319"/>
        <dbReference type="ChEBI" id="CHEBI:17499"/>
        <dbReference type="ChEBI" id="CHEBI:29917"/>
        <dbReference type="ChEBI" id="CHEBI:57844"/>
        <dbReference type="ChEBI" id="CHEBI:57856"/>
        <dbReference type="ChEBI" id="CHEBI:59789"/>
        <dbReference type="ChEBI" id="CHEBI:64428"/>
        <dbReference type="ChEBI" id="CHEBI:74418"/>
        <dbReference type="ChEBI" id="CHEBI:74420"/>
        <dbReference type="EC" id="2.8.4.5"/>
    </reaction>
</comment>
<dbReference type="PROSITE" id="PS51918">
    <property type="entry name" value="RADICAL_SAM"/>
    <property type="match status" value="1"/>
</dbReference>
<dbReference type="InterPro" id="IPR023404">
    <property type="entry name" value="rSAM_horseshoe"/>
</dbReference>
<dbReference type="SFLD" id="SFLDG01082">
    <property type="entry name" value="B12-binding_domain_containing"/>
    <property type="match status" value="1"/>
</dbReference>
<evidence type="ECO:0000313" key="18">
    <source>
        <dbReference type="EMBL" id="SHI76684.1"/>
    </source>
</evidence>
<dbReference type="Gene3D" id="3.40.50.12160">
    <property type="entry name" value="Methylthiotransferase, N-terminal domain"/>
    <property type="match status" value="1"/>
</dbReference>
<dbReference type="InterPro" id="IPR007197">
    <property type="entry name" value="rSAM"/>
</dbReference>
<organism evidence="18 19">
    <name type="scientific">Dethiosulfatibacter aminovorans DSM 17477</name>
    <dbReference type="NCBI Taxonomy" id="1121476"/>
    <lineage>
        <taxon>Bacteria</taxon>
        <taxon>Bacillati</taxon>
        <taxon>Bacillota</taxon>
        <taxon>Tissierellia</taxon>
        <taxon>Dethiosulfatibacter</taxon>
    </lineage>
</organism>
<dbReference type="PROSITE" id="PS01278">
    <property type="entry name" value="MTTASE_RADICAL"/>
    <property type="match status" value="1"/>
</dbReference>
<comment type="function">
    <text evidence="2">Catalyzes the methylthiolation of N6-threonylcarbamoyladenosine (t(6)A), leading to the formation of 2-methylthio-N6-threonylcarbamoyladenosine (ms(2)t(6)A) at position 37 in tRNAs that read codons beginning with adenine.</text>
</comment>
<dbReference type="FunFam" id="3.40.50.12160:FF:000004">
    <property type="entry name" value="Threonylcarbamoyladenosine tRNA methylthiotransferase MtaB"/>
    <property type="match status" value="1"/>
</dbReference>
<dbReference type="InterPro" id="IPR038135">
    <property type="entry name" value="Methylthiotransferase_N_sf"/>
</dbReference>
<sequence>MNVSFYTLGCKVNQFETDAMMQLFKDRGYKVIEPCGETDVFIVNSCTVTAASDKKTRNLVKRAKKLNGESVVVMAGCYAQGRREELKDNDNIDIVVGTKHKDSVVDFVAEYFESNHHLYKVDEFKPHEKYEEMTISHTSERTRATVKIQDGCRQFCTYCIIPYVRGPVRSREISDITDEIVKLHSNGYKEIVFNGIHMTSYGTDLEDTNLEDLVDAINKLNLDDIRYRFGSLEPGIISREFMEKLVEGDFCDHFHLSLQSGSDTVLKRMNRRYDTAEYRGKVELIREYMPQVGITTDIIVGFPGETEEEFEETCRFVEDIRFSKVHVFPFSPRKGTKAYDMDNKIPNQVKKERARVLAEICEKTAEKFYSDFIGKELEVLYESLRDSDEYMGHSSNYLTVLSKSASDLHNSIKNVKISYSNNGFLYTEEV</sequence>
<evidence type="ECO:0000256" key="13">
    <source>
        <dbReference type="ARBA" id="ARBA00051661"/>
    </source>
</evidence>
<feature type="domain" description="Radical SAM core" evidence="17">
    <location>
        <begin position="138"/>
        <end position="367"/>
    </location>
</feature>
<evidence type="ECO:0000256" key="5">
    <source>
        <dbReference type="ARBA" id="ARBA00022490"/>
    </source>
</evidence>
<dbReference type="FunFam" id="3.80.30.20:FF:000001">
    <property type="entry name" value="tRNA-2-methylthio-N(6)-dimethylallyladenosine synthase 2"/>
    <property type="match status" value="1"/>
</dbReference>
<dbReference type="EC" id="2.8.4.5" evidence="3"/>
<evidence type="ECO:0000256" key="1">
    <source>
        <dbReference type="ARBA" id="ARBA00001966"/>
    </source>
</evidence>
<dbReference type="GO" id="GO:0046872">
    <property type="term" value="F:metal ion binding"/>
    <property type="evidence" value="ECO:0007669"/>
    <property type="project" value="UniProtKB-KW"/>
</dbReference>
<dbReference type="InterPro" id="IPR020612">
    <property type="entry name" value="Methylthiotransferase_CS"/>
</dbReference>
<dbReference type="SFLD" id="SFLDG01061">
    <property type="entry name" value="methylthiotransferase"/>
    <property type="match status" value="1"/>
</dbReference>
<comment type="cofactor">
    <cofactor evidence="1">
        <name>[4Fe-4S] cluster</name>
        <dbReference type="ChEBI" id="CHEBI:49883"/>
    </cofactor>
</comment>
<evidence type="ECO:0000256" key="3">
    <source>
        <dbReference type="ARBA" id="ARBA00013273"/>
    </source>
</evidence>
<evidence type="ECO:0000256" key="6">
    <source>
        <dbReference type="ARBA" id="ARBA00022679"/>
    </source>
</evidence>
<comment type="similarity">
    <text evidence="14">Belongs to the methylthiotransferase family. MtaB subfamily.</text>
</comment>
<keyword evidence="10" id="KW-0408">Iron</keyword>
<protein>
    <recommendedName>
        <fullName evidence="15">Threonylcarbamoyladenosine tRNA methylthiotransferase MtaB</fullName>
        <ecNumber evidence="3">2.8.4.5</ecNumber>
    </recommendedName>
    <alternativeName>
        <fullName evidence="12">tRNA-t(6)A37 methylthiotransferase</fullName>
    </alternativeName>
</protein>
<dbReference type="InterPro" id="IPR034557">
    <property type="entry name" value="ThrcA_tRNA_MEthiotransferase"/>
</dbReference>
<dbReference type="Proteomes" id="UP000184052">
    <property type="component" value="Unassembled WGS sequence"/>
</dbReference>
<dbReference type="SFLD" id="SFLDF00295">
    <property type="entry name" value="threonylcarbamoyladenosine_tRN"/>
    <property type="match status" value="1"/>
</dbReference>
<dbReference type="CDD" id="cd01335">
    <property type="entry name" value="Radical_SAM"/>
    <property type="match status" value="1"/>
</dbReference>
<keyword evidence="9" id="KW-0479">Metal-binding</keyword>
<dbReference type="PANTHER" id="PTHR11918:SF45">
    <property type="entry name" value="THREONYLCARBAMOYLADENOSINE TRNA METHYLTHIOTRANSFERASE"/>
    <property type="match status" value="1"/>
</dbReference>
<dbReference type="NCBIfam" id="TIGR00089">
    <property type="entry name" value="MiaB/RimO family radical SAM methylthiotransferase"/>
    <property type="match status" value="1"/>
</dbReference>
<keyword evidence="5" id="KW-0963">Cytoplasm</keyword>
<evidence type="ECO:0000256" key="8">
    <source>
        <dbReference type="ARBA" id="ARBA00022694"/>
    </source>
</evidence>
<dbReference type="SMART" id="SM00729">
    <property type="entry name" value="Elp3"/>
    <property type="match status" value="1"/>
</dbReference>
<dbReference type="NCBIfam" id="TIGR01579">
    <property type="entry name" value="MiaB-like-C"/>
    <property type="match status" value="1"/>
</dbReference>
<dbReference type="InterPro" id="IPR005839">
    <property type="entry name" value="Methylthiotransferase"/>
</dbReference>
<dbReference type="InterPro" id="IPR058240">
    <property type="entry name" value="rSAM_sf"/>
</dbReference>
<dbReference type="Pfam" id="PF00919">
    <property type="entry name" value="UPF0004"/>
    <property type="match status" value="1"/>
</dbReference>
<dbReference type="SUPFAM" id="SSF102114">
    <property type="entry name" value="Radical SAM enzymes"/>
    <property type="match status" value="1"/>
</dbReference>
<name>A0A1M6DTW1_9FIRM</name>
<dbReference type="InterPro" id="IPR013848">
    <property type="entry name" value="Methylthiotransferase_N"/>
</dbReference>
<keyword evidence="11" id="KW-0411">Iron-sulfur</keyword>
<evidence type="ECO:0000259" key="17">
    <source>
        <dbReference type="PROSITE" id="PS51918"/>
    </source>
</evidence>
<dbReference type="InterPro" id="IPR006467">
    <property type="entry name" value="MiaB-like_bact"/>
</dbReference>
<keyword evidence="8" id="KW-0819">tRNA processing</keyword>